<protein>
    <recommendedName>
        <fullName evidence="3">Inositol polyphosphate-related phosphatase domain-containing protein</fullName>
    </recommendedName>
</protein>
<feature type="transmembrane region" description="Helical" evidence="2">
    <location>
        <begin position="526"/>
        <end position="546"/>
    </location>
</feature>
<feature type="transmembrane region" description="Helical" evidence="2">
    <location>
        <begin position="488"/>
        <end position="506"/>
    </location>
</feature>
<feature type="compositionally biased region" description="Low complexity" evidence="1">
    <location>
        <begin position="1508"/>
        <end position="1526"/>
    </location>
</feature>
<dbReference type="InterPro" id="IPR000300">
    <property type="entry name" value="IPPc"/>
</dbReference>
<feature type="domain" description="Inositol polyphosphate-related phosphatase" evidence="3">
    <location>
        <begin position="976"/>
        <end position="1138"/>
    </location>
</feature>
<dbReference type="GO" id="GO:0004439">
    <property type="term" value="F:phosphatidylinositol-4,5-bisphosphate 5-phosphatase activity"/>
    <property type="evidence" value="ECO:0007669"/>
    <property type="project" value="TreeGrafter"/>
</dbReference>
<dbReference type="InParanoid" id="F0Y489"/>
<dbReference type="Proteomes" id="UP000002729">
    <property type="component" value="Unassembled WGS sequence"/>
</dbReference>
<feature type="transmembrane region" description="Helical" evidence="2">
    <location>
        <begin position="409"/>
        <end position="434"/>
    </location>
</feature>
<sequence length="1560" mass="165591">MALFGAQTPREIQALPPQSLELVVTDDDASAIAAVKALIPGTAAVDNFVVQFANGSTQRYVKWGAFTEAEHAFVRVFREPAAPRLRFEVRCDAGAALGPACLGRFANGQLEAWLVYHGPLKAPFPPAAPWADSVAAKFAAFHAYRPPLHLLDVAKSQPGCWPRLVDLFATARAPETARAVARRWDGAAALIAGLDLDSDELDRRLFTLRRRAPPGARVAFCHNDAAKRVLLRGDDLDAAFCGLERAGPNYAALDLAHYANADAAKPPGLDDRRAFLEAYLAALHGRRPALGDVSALLSDVCFFTVVDNYLRGFAALAAAASGPAHEAAGLVLEAQARLQHARAQQYVLLATYRYTVVCCGGLSLLLTTVTLGQIARKGGNVCWLVVSPLAPLVPSAKRRAEQAERRLPIYLRLNAFTSLSYWLLSLTVVAHVPLSRHHDKVCNPTAVLLAGSLLTTIIFSGFVAPRLTLLIVHRRRPLGDVAKRLRRAATVLPPLCYAACAVALGLRSRHLHVCVDLPRTLVYFQVPLVLLWALAFAHGGYAGALVSRAAARHAAHAAGTDEERGPAGESGLGAMSTTSTYRQFLFGRLFLATWIFYVSSSIWWAFTRGRVLSPMLPPFWMTLANSAILSLAGSFHCMLTVASDAFLERGRFRAGRLSAASDEAAAELRNSLRRAASSVRWSRDGQDMSTASLVASTPGLSEASSVDGFAFSAGRGAEAVTDLDLFMRRALPGGDAPAAPVLERSLVATTMNCAEAKTLRELLVGEPAEEKSVRAAAAPGLDLGDVAGALGNAASSVVSASLSGATSVVEKAGLRPRAKTHGSQRYVADAETLAALKRWLPRGRDVYAVAVQECMCWDELRCGVVQALNDGPDEGDGVGDGDEPGKERARSASSSGGRAPLPETPGPYVQLAFTSIGSRRIKGHIGVAVFARRADVEGGYVRLGDDRLAEAPPDDKFHDDCAACERAAAHVPLGTNLGVVGRSANKGCAGLRVRVGDAHCAFLCAHLPADASGHARRELRNACAGASLKSAGEQMGFMIDGGFTYAGAHLAACTHAFFLGDLNYRSVPPSLEHARRNTLGRVAEALAAEASGDRDGAERAWDRAVINDELGRERRAGRVFASFDEPPLRFAPTFRRKMGPVGVVDASAAPGADALCEAYTLFKDESKPGKDGAREPATLESALARARQRLSTHPPDHPNALADAAAAAAAVAGLRSPSWTDRVLVHSLPRAKADLDVGAYDSVELPGRSDHHPVRLACVLRADPARVDLLEKAAQDRCDAVDVTVALDNLRVEGFSSLSSFDKLIDDLTSDGTPTFCTSDTPLPGGASPPFGSHSGASSALSSLGETEQRSVKQLVAVDGGKDDIDRASLFFPLPVEDVHAARRHEAAVSAALEQRDLFGDGESTAFADRKRAEGDAAREPWDRRAVKLRADRVPCRLDGDDVRIFPRHCLVSLDTREGGGGDDGAGPGDHRCCAFALVPLPEGPPPCEADFRAPLSLSGHARGTLVGRVSLSRPRGRSRSQPGKPGARERPSGLGLSGTKSTRFVLAPPPTSARAAKPE</sequence>
<evidence type="ECO:0000313" key="5">
    <source>
        <dbReference type="Proteomes" id="UP000002729"/>
    </source>
</evidence>
<dbReference type="GeneID" id="20223978"/>
<keyword evidence="2" id="KW-0472">Membrane</keyword>
<dbReference type="RefSeq" id="XP_009035234.1">
    <property type="nucleotide sequence ID" value="XM_009036986.1"/>
</dbReference>
<dbReference type="SUPFAM" id="SSF56219">
    <property type="entry name" value="DNase I-like"/>
    <property type="match status" value="1"/>
</dbReference>
<dbReference type="eggNOG" id="KOG0565">
    <property type="taxonomic scope" value="Eukaryota"/>
</dbReference>
<dbReference type="OrthoDB" id="191103at2759"/>
<feature type="transmembrane region" description="Helical" evidence="2">
    <location>
        <begin position="346"/>
        <end position="366"/>
    </location>
</feature>
<dbReference type="Pfam" id="PF22669">
    <property type="entry name" value="Exo_endo_phos2"/>
    <property type="match status" value="1"/>
</dbReference>
<keyword evidence="2" id="KW-0812">Transmembrane</keyword>
<feature type="transmembrane region" description="Helical" evidence="2">
    <location>
        <begin position="585"/>
        <end position="606"/>
    </location>
</feature>
<organism evidence="5">
    <name type="scientific">Aureococcus anophagefferens</name>
    <name type="common">Harmful bloom alga</name>
    <dbReference type="NCBI Taxonomy" id="44056"/>
    <lineage>
        <taxon>Eukaryota</taxon>
        <taxon>Sar</taxon>
        <taxon>Stramenopiles</taxon>
        <taxon>Ochrophyta</taxon>
        <taxon>Pelagophyceae</taxon>
        <taxon>Pelagomonadales</taxon>
        <taxon>Pelagomonadaceae</taxon>
        <taxon>Aureococcus</taxon>
    </lineage>
</organism>
<dbReference type="Gene3D" id="3.90.1200.10">
    <property type="match status" value="1"/>
</dbReference>
<gene>
    <name evidence="4" type="ORF">AURANDRAFT_62625</name>
</gene>
<feature type="transmembrane region" description="Helical" evidence="2">
    <location>
        <begin position="446"/>
        <end position="467"/>
    </location>
</feature>
<reference evidence="4 5" key="1">
    <citation type="journal article" date="2011" name="Proc. Natl. Acad. Sci. U.S.A.">
        <title>Niche of harmful alga Aureococcus anophagefferens revealed through ecogenomics.</title>
        <authorList>
            <person name="Gobler C.J."/>
            <person name="Berry D.L."/>
            <person name="Dyhrman S.T."/>
            <person name="Wilhelm S.W."/>
            <person name="Salamov A."/>
            <person name="Lobanov A.V."/>
            <person name="Zhang Y."/>
            <person name="Collier J.L."/>
            <person name="Wurch L.L."/>
            <person name="Kustka A.B."/>
            <person name="Dill B.D."/>
            <person name="Shah M."/>
            <person name="VerBerkmoes N.C."/>
            <person name="Kuo A."/>
            <person name="Terry A."/>
            <person name="Pangilinan J."/>
            <person name="Lindquist E.A."/>
            <person name="Lucas S."/>
            <person name="Paulsen I.T."/>
            <person name="Hattenrath-Lehmann T.K."/>
            <person name="Talmage S.C."/>
            <person name="Walker E.A."/>
            <person name="Koch F."/>
            <person name="Burson A.M."/>
            <person name="Marcoval M.A."/>
            <person name="Tang Y.Z."/>
            <person name="Lecleir G.R."/>
            <person name="Coyne K.J."/>
            <person name="Berg G.M."/>
            <person name="Bertrand E.M."/>
            <person name="Saito M.A."/>
            <person name="Gladyshev V.N."/>
            <person name="Grigoriev I.V."/>
        </authorList>
    </citation>
    <scope>NUCLEOTIDE SEQUENCE [LARGE SCALE GENOMIC DNA]</scope>
    <source>
        <strain evidence="5">CCMP 1984</strain>
    </source>
</reference>
<evidence type="ECO:0000256" key="2">
    <source>
        <dbReference type="SAM" id="Phobius"/>
    </source>
</evidence>
<dbReference type="PANTHER" id="PTHR11200">
    <property type="entry name" value="INOSITOL 5-PHOSPHATASE"/>
    <property type="match status" value="1"/>
</dbReference>
<keyword evidence="2" id="KW-1133">Transmembrane helix</keyword>
<feature type="region of interest" description="Disordered" evidence="1">
    <location>
        <begin position="1506"/>
        <end position="1560"/>
    </location>
</feature>
<feature type="region of interest" description="Disordered" evidence="1">
    <location>
        <begin position="1319"/>
        <end position="1346"/>
    </location>
</feature>
<evidence type="ECO:0000256" key="1">
    <source>
        <dbReference type="SAM" id="MobiDB-lite"/>
    </source>
</evidence>
<feature type="region of interest" description="Disordered" evidence="1">
    <location>
        <begin position="870"/>
        <end position="906"/>
    </location>
</feature>
<keyword evidence="5" id="KW-1185">Reference proteome</keyword>
<evidence type="ECO:0000313" key="4">
    <source>
        <dbReference type="EMBL" id="EGB10436.1"/>
    </source>
</evidence>
<dbReference type="PANTHER" id="PTHR11200:SF275">
    <property type="entry name" value="LD06095P"/>
    <property type="match status" value="1"/>
</dbReference>
<dbReference type="Gene3D" id="3.30.200.20">
    <property type="entry name" value="Phosphorylase Kinase, domain 1"/>
    <property type="match status" value="1"/>
</dbReference>
<dbReference type="InterPro" id="IPR036691">
    <property type="entry name" value="Endo/exonu/phosph_ase_sf"/>
</dbReference>
<name>F0Y489_AURAN</name>
<dbReference type="SUPFAM" id="SSF56112">
    <property type="entry name" value="Protein kinase-like (PK-like)"/>
    <property type="match status" value="1"/>
</dbReference>
<accession>F0Y489</accession>
<feature type="compositionally biased region" description="Acidic residues" evidence="1">
    <location>
        <begin position="871"/>
        <end position="882"/>
    </location>
</feature>
<dbReference type="Gene3D" id="3.60.10.10">
    <property type="entry name" value="Endonuclease/exonuclease/phosphatase"/>
    <property type="match status" value="1"/>
</dbReference>
<dbReference type="InterPro" id="IPR046985">
    <property type="entry name" value="IP5"/>
</dbReference>
<dbReference type="InterPro" id="IPR011009">
    <property type="entry name" value="Kinase-like_dom_sf"/>
</dbReference>
<evidence type="ECO:0000259" key="3">
    <source>
        <dbReference type="Pfam" id="PF22669"/>
    </source>
</evidence>
<proteinExistence type="predicted"/>
<dbReference type="EMBL" id="GL833124">
    <property type="protein sequence ID" value="EGB10436.1"/>
    <property type="molecule type" value="Genomic_DNA"/>
</dbReference>
<feature type="compositionally biased region" description="Low complexity" evidence="1">
    <location>
        <begin position="1332"/>
        <end position="1345"/>
    </location>
</feature>
<dbReference type="KEGG" id="aaf:AURANDRAFT_62625"/>
<dbReference type="GO" id="GO:0046856">
    <property type="term" value="P:phosphatidylinositol dephosphorylation"/>
    <property type="evidence" value="ECO:0007669"/>
    <property type="project" value="InterPro"/>
</dbReference>